<evidence type="ECO:0000256" key="1">
    <source>
        <dbReference type="SAM" id="Phobius"/>
    </source>
</evidence>
<keyword evidence="1" id="KW-0812">Transmembrane</keyword>
<accession>A0ABN8VK74</accession>
<organism evidence="2 3">
    <name type="scientific">Saccharomyces eubayanus</name>
    <name type="common">Yeast</name>
    <dbReference type="NCBI Taxonomy" id="1080349"/>
    <lineage>
        <taxon>Eukaryota</taxon>
        <taxon>Fungi</taxon>
        <taxon>Dikarya</taxon>
        <taxon>Ascomycota</taxon>
        <taxon>Saccharomycotina</taxon>
        <taxon>Saccharomycetes</taxon>
        <taxon>Saccharomycetales</taxon>
        <taxon>Saccharomycetaceae</taxon>
        <taxon>Saccharomyces</taxon>
    </lineage>
</organism>
<evidence type="ECO:0000313" key="2">
    <source>
        <dbReference type="EMBL" id="CAI1602775.1"/>
    </source>
</evidence>
<reference evidence="2" key="1">
    <citation type="submission" date="2022-08" db="EMBL/GenBank/DDBJ databases">
        <authorList>
            <person name="Byrne P K."/>
        </authorList>
    </citation>
    <scope>NUCLEOTIDE SEQUENCE</scope>
    <source>
        <strain evidence="2">UCD650</strain>
    </source>
</reference>
<proteinExistence type="predicted"/>
<feature type="transmembrane region" description="Helical" evidence="1">
    <location>
        <begin position="149"/>
        <end position="172"/>
    </location>
</feature>
<sequence length="175" mass="19055">MAEIASFRPQEDRAGLCNAGTRWPALPCARRTHGRRAQIPDNCFSFLMLLFGPTTTSTSCSCWTQLHPVTAPYGVMCGAVLYATPFLHGRGAIAVSWQSQHDDHCLHRDTTLPEDFVDSVSSGVGVGCSCSYMALCYCRASAVTRRGSALLFVFRLTCSLSFSLSLILFLSFGNV</sequence>
<keyword evidence="3" id="KW-1185">Reference proteome</keyword>
<gene>
    <name evidence="2" type="primary">U6500L04190</name>
    <name evidence="2" type="ORF">SEUBUCD650_0L04190</name>
</gene>
<dbReference type="Proteomes" id="UP001152964">
    <property type="component" value="Chromosome 12"/>
</dbReference>
<dbReference type="EMBL" id="OX291502">
    <property type="protein sequence ID" value="CAI1602775.1"/>
    <property type="molecule type" value="Genomic_DNA"/>
</dbReference>
<name>A0ABN8VK74_SACEU</name>
<keyword evidence="1" id="KW-0472">Membrane</keyword>
<evidence type="ECO:0000313" key="3">
    <source>
        <dbReference type="Proteomes" id="UP001152964"/>
    </source>
</evidence>
<keyword evidence="1" id="KW-1133">Transmembrane helix</keyword>
<protein>
    <submittedName>
        <fullName evidence="2">Uncharacterized protein</fullName>
    </submittedName>
</protein>